<keyword evidence="4" id="KW-0812">Transmembrane</keyword>
<dbReference type="OrthoDB" id="678161at2"/>
<dbReference type="InterPro" id="IPR026323">
    <property type="entry name" value="Exosortase-related_prot_XrtF"/>
</dbReference>
<organism evidence="8 9">
    <name type="scientific">Bergeyella cardium</name>
    <dbReference type="NCBI Taxonomy" id="1585976"/>
    <lineage>
        <taxon>Bacteria</taxon>
        <taxon>Pseudomonadati</taxon>
        <taxon>Bacteroidota</taxon>
        <taxon>Flavobacteriia</taxon>
        <taxon>Flavobacteriales</taxon>
        <taxon>Weeksellaceae</taxon>
        <taxon>Bergeyella</taxon>
    </lineage>
</organism>
<dbReference type="NCBIfam" id="TIGR04178">
    <property type="entry name" value="exo_archaeo"/>
    <property type="match status" value="1"/>
</dbReference>
<dbReference type="GO" id="GO:0005886">
    <property type="term" value="C:plasma membrane"/>
    <property type="evidence" value="ECO:0007669"/>
    <property type="project" value="UniProtKB-SubCell"/>
</dbReference>
<dbReference type="KEGG" id="bcad:DBX24_04735"/>
<dbReference type="GO" id="GO:0008233">
    <property type="term" value="F:peptidase activity"/>
    <property type="evidence" value="ECO:0007669"/>
    <property type="project" value="UniProtKB-KW"/>
</dbReference>
<accession>A0A6P1QUR7</accession>
<sequence length="178" mass="20403">MLKDFKPALFILIRFLGIYIVLVFVYQTYLNAYEGQITDPVTRWIAEQPSFIQTQCGYKTTLVDSEQYSGTLFQIGNVYTSRMVEGCNAISVIILFLAFIFAFYKGGKTFVFAGVGVLILHLMNILRIAAINIVAIELSAEDFKIAHDYFFPAIIYGTIVVLWLVWIKFFVLKRDENH</sequence>
<keyword evidence="6" id="KW-1133">Transmembrane helix</keyword>
<dbReference type="RefSeq" id="WP_160224114.1">
    <property type="nucleotide sequence ID" value="NZ_CP029149.1"/>
</dbReference>
<protein>
    <submittedName>
        <fullName evidence="8">Exosortase family protein XrtF</fullName>
    </submittedName>
</protein>
<dbReference type="InterPro" id="IPR019127">
    <property type="entry name" value="Exosortase"/>
</dbReference>
<dbReference type="Proteomes" id="UP000464318">
    <property type="component" value="Chromosome"/>
</dbReference>
<keyword evidence="9" id="KW-1185">Reference proteome</keyword>
<comment type="subcellular location">
    <subcellularLocation>
        <location evidence="1">Cell membrane</location>
        <topology evidence="1">Multi-pass membrane protein</topology>
    </subcellularLocation>
</comment>
<keyword evidence="3" id="KW-0645">Protease</keyword>
<keyword evidence="5" id="KW-0378">Hydrolase</keyword>
<dbReference type="InterPro" id="IPR026392">
    <property type="entry name" value="Exo/Archaeosortase_dom"/>
</dbReference>
<proteinExistence type="predicted"/>
<keyword evidence="2" id="KW-1003">Cell membrane</keyword>
<gene>
    <name evidence="8" type="primary">xrtF</name>
    <name evidence="8" type="ORF">DBX24_04735</name>
</gene>
<evidence type="ECO:0000256" key="7">
    <source>
        <dbReference type="ARBA" id="ARBA00023136"/>
    </source>
</evidence>
<evidence type="ECO:0000256" key="6">
    <source>
        <dbReference type="ARBA" id="ARBA00022989"/>
    </source>
</evidence>
<keyword evidence="7" id="KW-0472">Membrane</keyword>
<dbReference type="AlphaFoldDB" id="A0A6P1QUR7"/>
<evidence type="ECO:0000313" key="8">
    <source>
        <dbReference type="EMBL" id="QHN65248.1"/>
    </source>
</evidence>
<evidence type="ECO:0000256" key="4">
    <source>
        <dbReference type="ARBA" id="ARBA00022692"/>
    </source>
</evidence>
<reference evidence="8 9" key="1">
    <citation type="submission" date="2018-04" db="EMBL/GenBank/DDBJ databases">
        <title>Characteristic and Complete Genome Sequencing of A Novel Member of Infective Endocarditis Causative Bacteria: Bergeyella cardium QL-PH.</title>
        <authorList>
            <person name="Pan H."/>
            <person name="Sun E."/>
            <person name="Zhang Y."/>
        </authorList>
    </citation>
    <scope>NUCLEOTIDE SEQUENCE [LARGE SCALE GENOMIC DNA]</scope>
    <source>
        <strain evidence="8 9">HPQL</strain>
    </source>
</reference>
<evidence type="ECO:0000256" key="1">
    <source>
        <dbReference type="ARBA" id="ARBA00004651"/>
    </source>
</evidence>
<evidence type="ECO:0000256" key="5">
    <source>
        <dbReference type="ARBA" id="ARBA00022801"/>
    </source>
</evidence>
<dbReference type="NCBIfam" id="TIGR04128">
    <property type="entry name" value="exoso_Fjoh_1448"/>
    <property type="match status" value="1"/>
</dbReference>
<name>A0A6P1QUR7_9FLAO</name>
<dbReference type="EMBL" id="CP029149">
    <property type="protein sequence ID" value="QHN65248.1"/>
    <property type="molecule type" value="Genomic_DNA"/>
</dbReference>
<dbReference type="GO" id="GO:0006508">
    <property type="term" value="P:proteolysis"/>
    <property type="evidence" value="ECO:0007669"/>
    <property type="project" value="UniProtKB-KW"/>
</dbReference>
<evidence type="ECO:0000256" key="3">
    <source>
        <dbReference type="ARBA" id="ARBA00022670"/>
    </source>
</evidence>
<evidence type="ECO:0000256" key="2">
    <source>
        <dbReference type="ARBA" id="ARBA00022475"/>
    </source>
</evidence>
<dbReference type="Pfam" id="PF09721">
    <property type="entry name" value="Exosortase_EpsH"/>
    <property type="match status" value="1"/>
</dbReference>
<evidence type="ECO:0000313" key="9">
    <source>
        <dbReference type="Proteomes" id="UP000464318"/>
    </source>
</evidence>